<dbReference type="GO" id="GO:0009969">
    <property type="term" value="P:xyloglucan biosynthetic process"/>
    <property type="evidence" value="ECO:0007669"/>
    <property type="project" value="TreeGrafter"/>
</dbReference>
<keyword evidence="5 6" id="KW-0961">Cell wall biogenesis/degradation</keyword>
<keyword evidence="6" id="KW-0333">Golgi apparatus</keyword>
<keyword evidence="6" id="KW-1133">Transmembrane helix</keyword>
<protein>
    <recommendedName>
        <fullName evidence="6">Fucosyltransferase</fullName>
        <ecNumber evidence="6">2.4.1.-</ecNumber>
    </recommendedName>
</protein>
<organism evidence="7 8">
    <name type="scientific">Ceratopteris richardii</name>
    <name type="common">Triangle waterfern</name>
    <dbReference type="NCBI Taxonomy" id="49495"/>
    <lineage>
        <taxon>Eukaryota</taxon>
        <taxon>Viridiplantae</taxon>
        <taxon>Streptophyta</taxon>
        <taxon>Embryophyta</taxon>
        <taxon>Tracheophyta</taxon>
        <taxon>Polypodiopsida</taxon>
        <taxon>Polypodiidae</taxon>
        <taxon>Polypodiales</taxon>
        <taxon>Pteridineae</taxon>
        <taxon>Pteridaceae</taxon>
        <taxon>Parkerioideae</taxon>
        <taxon>Ceratopteris</taxon>
    </lineage>
</organism>
<evidence type="ECO:0000256" key="4">
    <source>
        <dbReference type="ARBA" id="ARBA00023180"/>
    </source>
</evidence>
<comment type="similarity">
    <text evidence="1 6">Belongs to the glycosyltransferase 37 family.</text>
</comment>
<dbReference type="Proteomes" id="UP000825935">
    <property type="component" value="Chromosome 2"/>
</dbReference>
<reference evidence="7" key="1">
    <citation type="submission" date="2021-08" db="EMBL/GenBank/DDBJ databases">
        <title>WGS assembly of Ceratopteris richardii.</title>
        <authorList>
            <person name="Marchant D.B."/>
            <person name="Chen G."/>
            <person name="Jenkins J."/>
            <person name="Shu S."/>
            <person name="Leebens-Mack J."/>
            <person name="Grimwood J."/>
            <person name="Schmutz J."/>
            <person name="Soltis P."/>
            <person name="Soltis D."/>
            <person name="Chen Z.-H."/>
        </authorList>
    </citation>
    <scope>NUCLEOTIDE SEQUENCE</scope>
    <source>
        <strain evidence="7">Whitten #5841</strain>
        <tissue evidence="7">Leaf</tissue>
    </source>
</reference>
<evidence type="ECO:0000256" key="3">
    <source>
        <dbReference type="ARBA" id="ARBA00022679"/>
    </source>
</evidence>
<keyword evidence="8" id="KW-1185">Reference proteome</keyword>
<keyword evidence="6" id="KW-0812">Transmembrane</keyword>
<feature type="transmembrane region" description="Helical" evidence="6">
    <location>
        <begin position="36"/>
        <end position="57"/>
    </location>
</feature>
<dbReference type="GO" id="GO:0071555">
    <property type="term" value="P:cell wall organization"/>
    <property type="evidence" value="ECO:0007669"/>
    <property type="project" value="UniProtKB-UniRule"/>
</dbReference>
<proteinExistence type="inferred from homology"/>
<evidence type="ECO:0000256" key="2">
    <source>
        <dbReference type="ARBA" id="ARBA00022676"/>
    </source>
</evidence>
<dbReference type="EC" id="2.4.1.-" evidence="6"/>
<evidence type="ECO:0000313" key="8">
    <source>
        <dbReference type="Proteomes" id="UP000825935"/>
    </source>
</evidence>
<dbReference type="InterPro" id="IPR004938">
    <property type="entry name" value="XG_FTase"/>
</dbReference>
<keyword evidence="2 6" id="KW-0328">Glycosyltransferase</keyword>
<dbReference type="GO" id="GO:0042546">
    <property type="term" value="P:cell wall biogenesis"/>
    <property type="evidence" value="ECO:0007669"/>
    <property type="project" value="InterPro"/>
</dbReference>
<comment type="function">
    <text evidence="6">May be involved in cell wall biosynthesis.</text>
</comment>
<evidence type="ECO:0000313" key="7">
    <source>
        <dbReference type="EMBL" id="KAH7443266.1"/>
    </source>
</evidence>
<dbReference type="PANTHER" id="PTHR31889">
    <property type="entry name" value="FUCOSYLTRANSFERASE 2-RELATED"/>
    <property type="match status" value="1"/>
</dbReference>
<dbReference type="Pfam" id="PF03254">
    <property type="entry name" value="XG_FTase"/>
    <property type="match status" value="1"/>
</dbReference>
<dbReference type="EMBL" id="CM035407">
    <property type="protein sequence ID" value="KAH7443266.1"/>
    <property type="molecule type" value="Genomic_DNA"/>
</dbReference>
<dbReference type="AlphaFoldDB" id="A0A8T2VBB8"/>
<dbReference type="GO" id="GO:0008107">
    <property type="term" value="F:galactoside 2-alpha-L-fucosyltransferase activity"/>
    <property type="evidence" value="ECO:0007669"/>
    <property type="project" value="InterPro"/>
</dbReference>
<dbReference type="Gene3D" id="3.40.50.11340">
    <property type="match status" value="1"/>
</dbReference>
<accession>A0A8T2VBB8</accession>
<keyword evidence="4" id="KW-0325">Glycoprotein</keyword>
<comment type="caution">
    <text evidence="7">The sequence shown here is derived from an EMBL/GenBank/DDBJ whole genome shotgun (WGS) entry which is preliminary data.</text>
</comment>
<sequence>MMKRRAEEYAGGWNERNVNVQMVGARGIKLKAWSTSLQTGIGGMVALLLLVVVYQMGPLSGQEAEIRDALHLMPKVNAPTFNCSELGLKVEKEVVETQHYHEFRSAATCQSKLQQHCFRKNTRSEHFPPPKFIALLREYEVYHARCTDAAVGNLTDLAMAGEVPDGCKYLVWKEMDGMGNQLLSLACAFLYSLLTNRVMLISRESNMDLYLCNPFPSSSWLLPEDFPEERLRLQACRVFSYLNDTLETVQRKYASNFIPPSDLSSFIAAAPRHIHALITCCDSRRDHQFFCPMSQKLFAGSNWFFYASHEYTLPGFYFIPEFRMKLNDWFPRQDGFMHAVRYLLNPQSDVWMDIVRFYKENFDGINRKIGIQARAWEGNYDPSISRQISRCGVEQNLIPRTMADVSFNPTGATEEEERQEQLIGESHADISVLVSSLREEYRDDLAKEYHSHPNVENLTVNVVSASSEHLQQTGDVLHDRKAIIDIWLLSFMDDLVITPRSTFGSTASGMAGIVPLVFIHYGNDNVNEPACGRTNAVGPCFIIFPREQPCDLDLPRSSIFDPAQKVPEVKFCDFNLGLGVVNL</sequence>
<keyword evidence="6" id="KW-0472">Membrane</keyword>
<gene>
    <name evidence="7" type="ORF">KP509_02G027700</name>
</gene>
<dbReference type="PANTHER" id="PTHR31889:SF74">
    <property type="entry name" value="GALACTOSIDE 2-ALPHA-L-FUCOSYLTRANSFERASE"/>
    <property type="match status" value="1"/>
</dbReference>
<evidence type="ECO:0000256" key="1">
    <source>
        <dbReference type="ARBA" id="ARBA00010481"/>
    </source>
</evidence>
<keyword evidence="3 6" id="KW-0808">Transferase</keyword>
<comment type="subcellular location">
    <subcellularLocation>
        <location evidence="6">Golgi apparatus</location>
        <location evidence="6">Golgi stack membrane</location>
        <topology evidence="6">Single-pass type II membrane protein</topology>
    </subcellularLocation>
</comment>
<evidence type="ECO:0000256" key="6">
    <source>
        <dbReference type="RuleBase" id="RU367004"/>
    </source>
</evidence>
<dbReference type="GO" id="GO:0032580">
    <property type="term" value="C:Golgi cisterna membrane"/>
    <property type="evidence" value="ECO:0007669"/>
    <property type="project" value="UniProtKB-SubCell"/>
</dbReference>
<name>A0A8T2VBB8_CERRI</name>
<dbReference type="OrthoDB" id="428346at2759"/>
<evidence type="ECO:0000256" key="5">
    <source>
        <dbReference type="ARBA" id="ARBA00023316"/>
    </source>
</evidence>